<keyword evidence="1" id="KW-0812">Transmembrane</keyword>
<reference evidence="3 4" key="1">
    <citation type="submission" date="2018-07" db="EMBL/GenBank/DDBJ databases">
        <title>Genome sequences of six Lactobacillus spp. isolated from bumble bee guts.</title>
        <authorList>
            <person name="Motta E.V.S."/>
            <person name="Moran N.A."/>
        </authorList>
    </citation>
    <scope>NUCLEOTIDE SEQUENCE [LARGE SCALE GENOMIC DNA]</scope>
    <source>
        <strain evidence="3 4">LV-8.1</strain>
    </source>
</reference>
<comment type="caution">
    <text evidence="3">The sequence shown here is derived from an EMBL/GenBank/DDBJ whole genome shotgun (WGS) entry which is preliminary data.</text>
</comment>
<accession>A0A3R6ZWB1</accession>
<dbReference type="AlphaFoldDB" id="A0A3R6ZWB1"/>
<organism evidence="3 4">
    <name type="scientific">Bombilactobacillus bombi</name>
    <dbReference type="NCBI Taxonomy" id="1303590"/>
    <lineage>
        <taxon>Bacteria</taxon>
        <taxon>Bacillati</taxon>
        <taxon>Bacillota</taxon>
        <taxon>Bacilli</taxon>
        <taxon>Lactobacillales</taxon>
        <taxon>Lactobacillaceae</taxon>
        <taxon>Bombilactobacillus</taxon>
    </lineage>
</organism>
<protein>
    <recommendedName>
        <fullName evidence="2">Regulatory protein YycH domain-containing protein</fullName>
    </recommendedName>
</protein>
<dbReference type="Pfam" id="PF07435">
    <property type="entry name" value="YycH"/>
    <property type="match status" value="1"/>
</dbReference>
<sequence length="445" mass="51680">MILVKLEVIGMQRFSNIILRTLLIVAVGISLILSWLIWTNNAKYQQGVQSGTIQTVNRRSVSTTKTMNEVFAPTKIINNTAKSQRLIYNYKYSSVREIFQQLKQAHLSDFEQISLNDSNRYQRLLHQKHSLQLVYPTSVTVNTIARLTSQRRLQQRKDHDINRIVLVLKGNQHLIYFLNDYNFAIYQVQERDLNYQQIQKLIKDNNFSVPVNTQVTAHDVQLMYLKPLKLKPVSYLITVQNNNNYISNLLNSKQGADITSHKTEGQVVYRSGMYRLLNIDNKTDMATFNDYSKTNIPTNTPDLFEDTYRSLVKIGNPLNGMYLFNYDRKNHSFIFRNYVEGFPIFQQSKNGAVKINFSQEGQTILFSKKILQVPVPAERNAVRLPATADIISGLKDNGYNIHNIQKITIGYKWSDDSQNHDIVDLTPTYYIKINDQWKSYADWIE</sequence>
<keyword evidence="1" id="KW-1133">Transmembrane helix</keyword>
<evidence type="ECO:0000313" key="4">
    <source>
        <dbReference type="Proteomes" id="UP000284822"/>
    </source>
</evidence>
<evidence type="ECO:0000313" key="3">
    <source>
        <dbReference type="EMBL" id="RHW48545.1"/>
    </source>
</evidence>
<gene>
    <name evidence="3" type="ORF">DS832_01400</name>
</gene>
<proteinExistence type="predicted"/>
<evidence type="ECO:0000256" key="1">
    <source>
        <dbReference type="SAM" id="Phobius"/>
    </source>
</evidence>
<dbReference type="EMBL" id="QOCS01000004">
    <property type="protein sequence ID" value="RHW48545.1"/>
    <property type="molecule type" value="Genomic_DNA"/>
</dbReference>
<dbReference type="Gene3D" id="3.10.450.310">
    <property type="match status" value="1"/>
</dbReference>
<name>A0A3R6ZWB1_9LACO</name>
<dbReference type="InterPro" id="IPR009996">
    <property type="entry name" value="YycH"/>
</dbReference>
<evidence type="ECO:0000259" key="2">
    <source>
        <dbReference type="Pfam" id="PF07435"/>
    </source>
</evidence>
<dbReference type="Proteomes" id="UP000284822">
    <property type="component" value="Unassembled WGS sequence"/>
</dbReference>
<feature type="transmembrane region" description="Helical" evidence="1">
    <location>
        <begin position="21"/>
        <end position="38"/>
    </location>
</feature>
<feature type="domain" description="Regulatory protein YycH" evidence="2">
    <location>
        <begin position="22"/>
        <end position="438"/>
    </location>
</feature>
<keyword evidence="1" id="KW-0472">Membrane</keyword>
<dbReference type="CDD" id="cd15787">
    <property type="entry name" value="YycH_N"/>
    <property type="match status" value="1"/>
</dbReference>